<organism evidence="1 2">
    <name type="scientific">Candidatus Gottesmanbacteria bacterium RBG_16_38_7b</name>
    <dbReference type="NCBI Taxonomy" id="1798372"/>
    <lineage>
        <taxon>Bacteria</taxon>
        <taxon>Candidatus Gottesmaniibacteriota</taxon>
    </lineage>
</organism>
<dbReference type="InterPro" id="IPR047262">
    <property type="entry name" value="PRX-like1"/>
</dbReference>
<name>A0A1F5YIZ5_9BACT</name>
<dbReference type="InterPro" id="IPR036249">
    <property type="entry name" value="Thioredoxin-like_sf"/>
</dbReference>
<protein>
    <submittedName>
        <fullName evidence="1">Uncharacterized protein</fullName>
    </submittedName>
</protein>
<dbReference type="AlphaFoldDB" id="A0A1F5YIZ5"/>
<comment type="caution">
    <text evidence="1">The sequence shown here is derived from an EMBL/GenBank/DDBJ whole genome shotgun (WGS) entry which is preliminary data.</text>
</comment>
<proteinExistence type="predicted"/>
<evidence type="ECO:0000313" key="2">
    <source>
        <dbReference type="Proteomes" id="UP000177396"/>
    </source>
</evidence>
<reference evidence="1 2" key="1">
    <citation type="journal article" date="2016" name="Nat. Commun.">
        <title>Thousands of microbial genomes shed light on interconnected biogeochemical processes in an aquifer system.</title>
        <authorList>
            <person name="Anantharaman K."/>
            <person name="Brown C.T."/>
            <person name="Hug L.A."/>
            <person name="Sharon I."/>
            <person name="Castelle C.J."/>
            <person name="Probst A.J."/>
            <person name="Thomas B.C."/>
            <person name="Singh A."/>
            <person name="Wilkins M.J."/>
            <person name="Karaoz U."/>
            <person name="Brodie E.L."/>
            <person name="Williams K.H."/>
            <person name="Hubbard S.S."/>
            <person name="Banfield J.F."/>
        </authorList>
    </citation>
    <scope>NUCLEOTIDE SEQUENCE [LARGE SCALE GENOMIC DNA]</scope>
</reference>
<dbReference type="EMBL" id="MFJB01000036">
    <property type="protein sequence ID" value="OGG00064.1"/>
    <property type="molecule type" value="Genomic_DNA"/>
</dbReference>
<dbReference type="PANTHER" id="PTHR43640:SF1">
    <property type="entry name" value="THIOREDOXIN-DEPENDENT PEROXIREDOXIN"/>
    <property type="match status" value="1"/>
</dbReference>
<dbReference type="Proteomes" id="UP000177396">
    <property type="component" value="Unassembled WGS sequence"/>
</dbReference>
<accession>A0A1F5YIZ5</accession>
<dbReference type="SUPFAM" id="SSF52833">
    <property type="entry name" value="Thioredoxin-like"/>
    <property type="match status" value="1"/>
</dbReference>
<evidence type="ECO:0000313" key="1">
    <source>
        <dbReference type="EMBL" id="OGG00064.1"/>
    </source>
</evidence>
<gene>
    <name evidence="1" type="ORF">A2153_04065</name>
</gene>
<sequence length="61" mass="6895">MVLTPSTMLPLGSIAPDFSLPDVVRQKTVTLNDFKEKKALLVMFICRRCPYILSGNREILN</sequence>
<dbReference type="Gene3D" id="3.40.30.10">
    <property type="entry name" value="Glutaredoxin"/>
    <property type="match status" value="1"/>
</dbReference>
<dbReference type="PANTHER" id="PTHR43640">
    <property type="entry name" value="OS07G0260300 PROTEIN"/>
    <property type="match status" value="1"/>
</dbReference>